<evidence type="ECO:0000313" key="2">
    <source>
        <dbReference type="Proteomes" id="UP000324222"/>
    </source>
</evidence>
<comment type="caution">
    <text evidence="1">The sequence shown here is derived from an EMBL/GenBank/DDBJ whole genome shotgun (WGS) entry which is preliminary data.</text>
</comment>
<dbReference type="AlphaFoldDB" id="A0A5B7H6H0"/>
<reference evidence="1 2" key="1">
    <citation type="submission" date="2019-05" db="EMBL/GenBank/DDBJ databases">
        <title>Another draft genome of Portunus trituberculatus and its Hox gene families provides insights of decapod evolution.</title>
        <authorList>
            <person name="Jeong J.-H."/>
            <person name="Song I."/>
            <person name="Kim S."/>
            <person name="Choi T."/>
            <person name="Kim D."/>
            <person name="Ryu S."/>
            <person name="Kim W."/>
        </authorList>
    </citation>
    <scope>NUCLEOTIDE SEQUENCE [LARGE SCALE GENOMIC DNA]</scope>
    <source>
        <tissue evidence="1">Muscle</tissue>
    </source>
</reference>
<evidence type="ECO:0000313" key="1">
    <source>
        <dbReference type="EMBL" id="MPC64967.1"/>
    </source>
</evidence>
<keyword evidence="2" id="KW-1185">Reference proteome</keyword>
<gene>
    <name evidence="1" type="ORF">E2C01_059090</name>
</gene>
<protein>
    <submittedName>
        <fullName evidence="1">Uncharacterized protein</fullName>
    </submittedName>
</protein>
<name>A0A5B7H6H0_PORTR</name>
<dbReference type="EMBL" id="VSRR010022767">
    <property type="protein sequence ID" value="MPC64967.1"/>
    <property type="molecule type" value="Genomic_DNA"/>
</dbReference>
<organism evidence="1 2">
    <name type="scientific">Portunus trituberculatus</name>
    <name type="common">Swimming crab</name>
    <name type="synonym">Neptunus trituberculatus</name>
    <dbReference type="NCBI Taxonomy" id="210409"/>
    <lineage>
        <taxon>Eukaryota</taxon>
        <taxon>Metazoa</taxon>
        <taxon>Ecdysozoa</taxon>
        <taxon>Arthropoda</taxon>
        <taxon>Crustacea</taxon>
        <taxon>Multicrustacea</taxon>
        <taxon>Malacostraca</taxon>
        <taxon>Eumalacostraca</taxon>
        <taxon>Eucarida</taxon>
        <taxon>Decapoda</taxon>
        <taxon>Pleocyemata</taxon>
        <taxon>Brachyura</taxon>
        <taxon>Eubrachyura</taxon>
        <taxon>Portunoidea</taxon>
        <taxon>Portunidae</taxon>
        <taxon>Portuninae</taxon>
        <taxon>Portunus</taxon>
    </lineage>
</organism>
<sequence length="69" mass="7048">MDFAGHPPVVNPGAPTLVKLGQQKTCEAGVNTTPGVNSGTKKKEKIRVVASDWTAGGSNPSCRDGEAAL</sequence>
<dbReference type="Proteomes" id="UP000324222">
    <property type="component" value="Unassembled WGS sequence"/>
</dbReference>
<accession>A0A5B7H6H0</accession>
<proteinExistence type="predicted"/>